<comment type="caution">
    <text evidence="10">The sequence shown here is derived from an EMBL/GenBank/DDBJ whole genome shotgun (WGS) entry which is preliminary data.</text>
</comment>
<dbReference type="GO" id="GO:0016763">
    <property type="term" value="F:pentosyltransferase activity"/>
    <property type="evidence" value="ECO:0007669"/>
    <property type="project" value="TreeGrafter"/>
</dbReference>
<keyword evidence="7 8" id="KW-0472">Membrane</keyword>
<dbReference type="OrthoDB" id="5318634at2"/>
<dbReference type="GO" id="GO:0009103">
    <property type="term" value="P:lipopolysaccharide biosynthetic process"/>
    <property type="evidence" value="ECO:0007669"/>
    <property type="project" value="UniProtKB-ARBA"/>
</dbReference>
<feature type="transmembrane region" description="Helical" evidence="8">
    <location>
        <begin position="328"/>
        <end position="348"/>
    </location>
</feature>
<feature type="transmembrane region" description="Helical" evidence="8">
    <location>
        <begin position="196"/>
        <end position="225"/>
    </location>
</feature>
<feature type="transmembrane region" description="Helical" evidence="8">
    <location>
        <begin position="126"/>
        <end position="159"/>
    </location>
</feature>
<organism evidence="10 11">
    <name type="scientific">Micromonospora pisi</name>
    <dbReference type="NCBI Taxonomy" id="589240"/>
    <lineage>
        <taxon>Bacteria</taxon>
        <taxon>Bacillati</taxon>
        <taxon>Actinomycetota</taxon>
        <taxon>Actinomycetes</taxon>
        <taxon>Micromonosporales</taxon>
        <taxon>Micromonosporaceae</taxon>
        <taxon>Micromonospora</taxon>
    </lineage>
</organism>
<evidence type="ECO:0000256" key="2">
    <source>
        <dbReference type="ARBA" id="ARBA00022475"/>
    </source>
</evidence>
<evidence type="ECO:0000256" key="6">
    <source>
        <dbReference type="ARBA" id="ARBA00022989"/>
    </source>
</evidence>
<evidence type="ECO:0000256" key="4">
    <source>
        <dbReference type="ARBA" id="ARBA00022679"/>
    </source>
</evidence>
<keyword evidence="11" id="KW-1185">Reference proteome</keyword>
<dbReference type="AlphaFoldDB" id="A0A495JD74"/>
<name>A0A495JD74_9ACTN</name>
<feature type="transmembrane region" description="Helical" evidence="8">
    <location>
        <begin position="276"/>
        <end position="298"/>
    </location>
</feature>
<evidence type="ECO:0000259" key="9">
    <source>
        <dbReference type="Pfam" id="PF13231"/>
    </source>
</evidence>
<dbReference type="PANTHER" id="PTHR33908">
    <property type="entry name" value="MANNOSYLTRANSFERASE YKCB-RELATED"/>
    <property type="match status" value="1"/>
</dbReference>
<protein>
    <submittedName>
        <fullName evidence="10">Mannosyltransferase</fullName>
    </submittedName>
</protein>
<feature type="transmembrane region" description="Helical" evidence="8">
    <location>
        <begin position="51"/>
        <end position="74"/>
    </location>
</feature>
<evidence type="ECO:0000256" key="3">
    <source>
        <dbReference type="ARBA" id="ARBA00022676"/>
    </source>
</evidence>
<dbReference type="EMBL" id="RBKT01000001">
    <property type="protein sequence ID" value="RKR86302.1"/>
    <property type="molecule type" value="Genomic_DNA"/>
</dbReference>
<evidence type="ECO:0000313" key="10">
    <source>
        <dbReference type="EMBL" id="RKR86302.1"/>
    </source>
</evidence>
<feature type="transmembrane region" description="Helical" evidence="8">
    <location>
        <begin position="237"/>
        <end position="256"/>
    </location>
</feature>
<evidence type="ECO:0000256" key="5">
    <source>
        <dbReference type="ARBA" id="ARBA00022692"/>
    </source>
</evidence>
<dbReference type="InterPro" id="IPR038731">
    <property type="entry name" value="RgtA/B/C-like"/>
</dbReference>
<dbReference type="GO" id="GO:0005886">
    <property type="term" value="C:plasma membrane"/>
    <property type="evidence" value="ECO:0007669"/>
    <property type="project" value="UniProtKB-SubCell"/>
</dbReference>
<evidence type="ECO:0000256" key="8">
    <source>
        <dbReference type="SAM" id="Phobius"/>
    </source>
</evidence>
<dbReference type="PANTHER" id="PTHR33908:SF11">
    <property type="entry name" value="MEMBRANE PROTEIN"/>
    <property type="match status" value="1"/>
</dbReference>
<evidence type="ECO:0000256" key="1">
    <source>
        <dbReference type="ARBA" id="ARBA00004651"/>
    </source>
</evidence>
<dbReference type="RefSeq" id="WP_121154220.1">
    <property type="nucleotide sequence ID" value="NZ_RBKT01000001.1"/>
</dbReference>
<feature type="transmembrane region" description="Helical" evidence="8">
    <location>
        <begin position="305"/>
        <end position="322"/>
    </location>
</feature>
<reference evidence="10 11" key="1">
    <citation type="submission" date="2018-10" db="EMBL/GenBank/DDBJ databases">
        <title>Sequencing the genomes of 1000 actinobacteria strains.</title>
        <authorList>
            <person name="Klenk H.-P."/>
        </authorList>
    </citation>
    <scope>NUCLEOTIDE SEQUENCE [LARGE SCALE GENOMIC DNA]</scope>
    <source>
        <strain evidence="10 11">DSM 45175</strain>
    </source>
</reference>
<evidence type="ECO:0000313" key="11">
    <source>
        <dbReference type="Proteomes" id="UP000277671"/>
    </source>
</evidence>
<dbReference type="Pfam" id="PF13231">
    <property type="entry name" value="PMT_2"/>
    <property type="match status" value="1"/>
</dbReference>
<comment type="subcellular location">
    <subcellularLocation>
        <location evidence="1">Cell membrane</location>
        <topology evidence="1">Multi-pass membrane protein</topology>
    </subcellularLocation>
</comment>
<evidence type="ECO:0000256" key="7">
    <source>
        <dbReference type="ARBA" id="ARBA00023136"/>
    </source>
</evidence>
<accession>A0A495JD74</accession>
<proteinExistence type="predicted"/>
<feature type="transmembrane region" description="Helical" evidence="8">
    <location>
        <begin position="355"/>
        <end position="374"/>
    </location>
</feature>
<dbReference type="Proteomes" id="UP000277671">
    <property type="component" value="Unassembled WGS sequence"/>
</dbReference>
<keyword evidence="6 8" id="KW-1133">Transmembrane helix</keyword>
<feature type="domain" description="Glycosyltransferase RgtA/B/C/D-like" evidence="9">
    <location>
        <begin position="114"/>
        <end position="253"/>
    </location>
</feature>
<keyword evidence="3 10" id="KW-0328">Glycosyltransferase</keyword>
<keyword evidence="2" id="KW-1003">Cell membrane</keyword>
<sequence>MTDAETVVMPRIGASEASVEDPWGEGRIARYGTVDRDSAGPAAVVARIASWLVPGAVMGLLGLAGVAGPGLWAAELVTWDRATSSWRENWLPSHGTDVGSVPYHLVMRAWVEGLGTSDLALRAPSLLAMAAAAALVGALATRLFGARVGLLAGVIFALLPTSTRYAQEARPYAFTLLVAVLASLFLVLAIDRPRRWLLVAYGTSVLLLGLFDTVALVLLAGHGWAVLAFGRQLARRWLLASSAGALPVLALLWLGSRVTGLPLRASGGDPGLLAGAPGELFGVTALGALLLGLALFSLPLRRTTAIYTAWAVVPLLVLLLVSRVVSLSLPQCLLFTLPAWATLGAVALGRTRMVWGAAVLAAIAVIGMPVQAALREPDGHDQNTRQLAAIVESGMRSGDGVVYVSTDPDGGRVGRGALDRYLPADRRPDDLLAIGPVSAFGDVPVAECVEVGRCLGDAGRLWVVRLGELTDPMHAIGGRKEELLRTRYEVAQIWRPTGFTLALLVDERTAV</sequence>
<keyword evidence="4 10" id="KW-0808">Transferase</keyword>
<keyword evidence="5 8" id="KW-0812">Transmembrane</keyword>
<feature type="transmembrane region" description="Helical" evidence="8">
    <location>
        <begin position="171"/>
        <end position="190"/>
    </location>
</feature>
<gene>
    <name evidence="10" type="ORF">BDK92_0526</name>
</gene>
<dbReference type="InterPro" id="IPR050297">
    <property type="entry name" value="LipidA_mod_glycosyltrf_83"/>
</dbReference>